<dbReference type="AlphaFoldDB" id="A0A5C5WE66"/>
<evidence type="ECO:0000313" key="2">
    <source>
        <dbReference type="Proteomes" id="UP000317243"/>
    </source>
</evidence>
<dbReference type="RefSeq" id="WP_146511358.1">
    <property type="nucleotide sequence ID" value="NZ_SIHI01000019.1"/>
</dbReference>
<name>A0A5C5WE66_9PLAN</name>
<keyword evidence="2" id="KW-1185">Reference proteome</keyword>
<reference evidence="1 2" key="1">
    <citation type="submission" date="2019-02" db="EMBL/GenBank/DDBJ databases">
        <title>Deep-cultivation of Planctomycetes and their phenomic and genomic characterization uncovers novel biology.</title>
        <authorList>
            <person name="Wiegand S."/>
            <person name="Jogler M."/>
            <person name="Boedeker C."/>
            <person name="Pinto D."/>
            <person name="Vollmers J."/>
            <person name="Rivas-Marin E."/>
            <person name="Kohn T."/>
            <person name="Peeters S.H."/>
            <person name="Heuer A."/>
            <person name="Rast P."/>
            <person name="Oberbeckmann S."/>
            <person name="Bunk B."/>
            <person name="Jeske O."/>
            <person name="Meyerdierks A."/>
            <person name="Storesund J.E."/>
            <person name="Kallscheuer N."/>
            <person name="Luecker S."/>
            <person name="Lage O.M."/>
            <person name="Pohl T."/>
            <person name="Merkel B.J."/>
            <person name="Hornburger P."/>
            <person name="Mueller R.-W."/>
            <person name="Bruemmer F."/>
            <person name="Labrenz M."/>
            <person name="Spormann A.M."/>
            <person name="Op Den Camp H."/>
            <person name="Overmann J."/>
            <person name="Amann R."/>
            <person name="Jetten M.S.M."/>
            <person name="Mascher T."/>
            <person name="Medema M.H."/>
            <person name="Devos D.P."/>
            <person name="Kaster A.-K."/>
            <person name="Ovreas L."/>
            <person name="Rohde M."/>
            <person name="Galperin M.Y."/>
            <person name="Jogler C."/>
        </authorList>
    </citation>
    <scope>NUCLEOTIDE SEQUENCE [LARGE SCALE GENOMIC DNA]</scope>
    <source>
        <strain evidence="1 2">KOR42</strain>
    </source>
</reference>
<evidence type="ECO:0008006" key="3">
    <source>
        <dbReference type="Google" id="ProtNLM"/>
    </source>
</evidence>
<comment type="caution">
    <text evidence="1">The sequence shown here is derived from an EMBL/GenBank/DDBJ whole genome shotgun (WGS) entry which is preliminary data.</text>
</comment>
<gene>
    <name evidence="1" type="ORF">KOR42_39400</name>
</gene>
<evidence type="ECO:0000313" key="1">
    <source>
        <dbReference type="EMBL" id="TWT49024.1"/>
    </source>
</evidence>
<sequence length="120" mass="13457">MTLRDLINEHAGSVFLNADHFAEGITHYPGGSAPSATITAAFFPEEKEDRDEERGDGYEIYARLEVADSVTITRKDKFTIGGRDWYVVSIGVAELGLLPIRIVNREQLRTTGNGRPRRHR</sequence>
<proteinExistence type="predicted"/>
<accession>A0A5C5WE66</accession>
<dbReference type="Proteomes" id="UP000317243">
    <property type="component" value="Unassembled WGS sequence"/>
</dbReference>
<protein>
    <recommendedName>
        <fullName evidence="3">Phage head-tail joining protein</fullName>
    </recommendedName>
</protein>
<dbReference type="EMBL" id="SIHI01000019">
    <property type="protein sequence ID" value="TWT49024.1"/>
    <property type="molecule type" value="Genomic_DNA"/>
</dbReference>
<organism evidence="1 2">
    <name type="scientific">Thalassoglobus neptunius</name>
    <dbReference type="NCBI Taxonomy" id="1938619"/>
    <lineage>
        <taxon>Bacteria</taxon>
        <taxon>Pseudomonadati</taxon>
        <taxon>Planctomycetota</taxon>
        <taxon>Planctomycetia</taxon>
        <taxon>Planctomycetales</taxon>
        <taxon>Planctomycetaceae</taxon>
        <taxon>Thalassoglobus</taxon>
    </lineage>
</organism>